<sequence length="168" mass="18011">MLAASPRQAGFSLLETMVALVIWMVALLALAGMQARSLQHARDAELRGRIDDAVGDLASAIQARPESHWLHYLESGYDDHLTAGDCAGQCSSAQLAAADLGRFKRALRSGSSRMEQVRAVVCRGDGRVMPSAASSGCGASGELAIRVAWRSRNGKEWQEHAGVWPLQP</sequence>
<evidence type="ECO:0008006" key="4">
    <source>
        <dbReference type="Google" id="ProtNLM"/>
    </source>
</evidence>
<dbReference type="PROSITE" id="PS00409">
    <property type="entry name" value="PROKAR_NTER_METHYL"/>
    <property type="match status" value="1"/>
</dbReference>
<keyword evidence="1" id="KW-1133">Transmembrane helix</keyword>
<evidence type="ECO:0000313" key="2">
    <source>
        <dbReference type="EMBL" id="OHX12640.1"/>
    </source>
</evidence>
<proteinExistence type="predicted"/>
<evidence type="ECO:0000313" key="3">
    <source>
        <dbReference type="Proteomes" id="UP000180088"/>
    </source>
</evidence>
<keyword evidence="1" id="KW-0812">Transmembrane</keyword>
<dbReference type="STRING" id="1903179.BI347_03330"/>
<feature type="transmembrane region" description="Helical" evidence="1">
    <location>
        <begin position="12"/>
        <end position="32"/>
    </location>
</feature>
<name>A0A1S1WZS5_9NEIS</name>
<evidence type="ECO:0000256" key="1">
    <source>
        <dbReference type="SAM" id="Phobius"/>
    </source>
</evidence>
<comment type="caution">
    <text evidence="2">The sequence shown here is derived from an EMBL/GenBank/DDBJ whole genome shotgun (WGS) entry which is preliminary data.</text>
</comment>
<keyword evidence="1" id="KW-0472">Membrane</keyword>
<dbReference type="OrthoDB" id="8595629at2"/>
<dbReference type="Proteomes" id="UP000180088">
    <property type="component" value="Unassembled WGS sequence"/>
</dbReference>
<dbReference type="AlphaFoldDB" id="A0A1S1WZS5"/>
<dbReference type="Pfam" id="PF07963">
    <property type="entry name" value="N_methyl"/>
    <property type="match status" value="1"/>
</dbReference>
<dbReference type="RefSeq" id="WP_071115295.1">
    <property type="nucleotide sequence ID" value="NZ_MKCS01000001.1"/>
</dbReference>
<dbReference type="EMBL" id="MKCS01000001">
    <property type="protein sequence ID" value="OHX12640.1"/>
    <property type="molecule type" value="Genomic_DNA"/>
</dbReference>
<accession>A0A1S1WZS5</accession>
<reference evidence="2 3" key="1">
    <citation type="submission" date="2016-09" db="EMBL/GenBank/DDBJ databases">
        <title>Chromobacterium muskegensis sp. nov., an insecticidal bacterium isolated from Sphagnum bogs.</title>
        <authorList>
            <person name="Sparks M.E."/>
            <person name="Blackburn M.B."/>
            <person name="Gundersen-Rindal D.E."/>
            <person name="Mitchell A."/>
            <person name="Farrar R."/>
            <person name="Kuhar D."/>
        </authorList>
    </citation>
    <scope>NUCLEOTIDE SEQUENCE [LARGE SCALE GENOMIC DNA]</scope>
    <source>
        <strain evidence="2 3">37-2</strain>
    </source>
</reference>
<organism evidence="2 3">
    <name type="scientific">Chromobacterium sphagni</name>
    <dbReference type="NCBI Taxonomy" id="1903179"/>
    <lineage>
        <taxon>Bacteria</taxon>
        <taxon>Pseudomonadati</taxon>
        <taxon>Pseudomonadota</taxon>
        <taxon>Betaproteobacteria</taxon>
        <taxon>Neisseriales</taxon>
        <taxon>Chromobacteriaceae</taxon>
        <taxon>Chromobacterium</taxon>
    </lineage>
</organism>
<gene>
    <name evidence="2" type="ORF">BI347_03330</name>
</gene>
<protein>
    <recommendedName>
        <fullName evidence="4">Type IV pilus modification protein PilV</fullName>
    </recommendedName>
</protein>
<dbReference type="InterPro" id="IPR012902">
    <property type="entry name" value="N_methyl_site"/>
</dbReference>